<dbReference type="Proteomes" id="UP001295684">
    <property type="component" value="Unassembled WGS sequence"/>
</dbReference>
<feature type="coiled-coil region" evidence="1">
    <location>
        <begin position="312"/>
        <end position="339"/>
    </location>
</feature>
<dbReference type="EMBL" id="CAMPGE010027029">
    <property type="protein sequence ID" value="CAI2384692.1"/>
    <property type="molecule type" value="Genomic_DNA"/>
</dbReference>
<feature type="region of interest" description="Disordered" evidence="2">
    <location>
        <begin position="20"/>
        <end position="43"/>
    </location>
</feature>
<sequence>MIKDIHTSLKEIRDVQTKVKNMQEKRKRVDQLSKERIPNQGKIPISNKLNEAYAAQDKNEIEDADYDIELHKELKKTKKRTNSWNGNPKQKQKSKNEEIDVNVLADYNAKKDEYDTELDKAQSKGDTSKIKDGDSKNQICGRCGHSIKKKSTCKKKSKDSEVLLKSSHSDTSSVTLDGSVLEEYWDDFDAENIVIEEKKNYKFLNIDEMFAEDKQNKKFELEIFKEFDPEDPPILKHYDTLNEKYKLPSRMVLEMERDGYRKYIKMLKKVSKVLVQRAKKQARDTATRIVQNHTDPGKQDFDNEIAHILFQFEDVKEENSKKNKRIEYLENKLREFEQTLTQTANYFRKCDFGFKYKLEEMEKVDSKPEPDTKPKRFVKKKEPQEPRRVHAPYADLLMTRPLGFFSLYHQISKEDKDVVLSDALVQKLKERNANLEKAIEVKDQDITNLSKEVKSLMSNEKQRLDRITVLEQELCDERNFTKKIQETAEKERQEETQKMNQKMEDLLLQFSHYSQITAEEVKVNEMLRYRQRMTIHKLKDDINEFKKILAIPRLYSKYCEESKDFFKKKNGGEYLTQREIDMYDVSSERSTPMYNQRESICHKLNDRSKISLPLLQESAIENQESEGDSVENSMQHRYDYVPGKLFNPRSNLERHHELVQELKGSRNKPSILGQYKTSRDISKSSLSQAGLLTDRKSLLMASTDFSKTSDKVPGKELAVNVFEKQLNFPKTTKQRKLLGNKLKHNNSLPQLRKVMNNDIRNVTKMK</sequence>
<evidence type="ECO:0000313" key="3">
    <source>
        <dbReference type="EMBL" id="CAI2384692.1"/>
    </source>
</evidence>
<feature type="region of interest" description="Disordered" evidence="2">
    <location>
        <begin position="363"/>
        <end position="385"/>
    </location>
</feature>
<keyword evidence="4" id="KW-1185">Reference proteome</keyword>
<dbReference type="AlphaFoldDB" id="A0AAD1Y854"/>
<keyword evidence="1" id="KW-0175">Coiled coil</keyword>
<evidence type="ECO:0000256" key="1">
    <source>
        <dbReference type="SAM" id="Coils"/>
    </source>
</evidence>
<organism evidence="3 4">
    <name type="scientific">Euplotes crassus</name>
    <dbReference type="NCBI Taxonomy" id="5936"/>
    <lineage>
        <taxon>Eukaryota</taxon>
        <taxon>Sar</taxon>
        <taxon>Alveolata</taxon>
        <taxon>Ciliophora</taxon>
        <taxon>Intramacronucleata</taxon>
        <taxon>Spirotrichea</taxon>
        <taxon>Hypotrichia</taxon>
        <taxon>Euplotida</taxon>
        <taxon>Euplotidae</taxon>
        <taxon>Moneuplotes</taxon>
    </lineage>
</organism>
<reference evidence="3" key="1">
    <citation type="submission" date="2023-07" db="EMBL/GenBank/DDBJ databases">
        <authorList>
            <consortium name="AG Swart"/>
            <person name="Singh M."/>
            <person name="Singh A."/>
            <person name="Seah K."/>
            <person name="Emmerich C."/>
        </authorList>
    </citation>
    <scope>NUCLEOTIDE SEQUENCE</scope>
    <source>
        <strain evidence="3">DP1</strain>
    </source>
</reference>
<comment type="caution">
    <text evidence="3">The sequence shown here is derived from an EMBL/GenBank/DDBJ whole genome shotgun (WGS) entry which is preliminary data.</text>
</comment>
<feature type="coiled-coil region" evidence="1">
    <location>
        <begin position="425"/>
        <end position="452"/>
    </location>
</feature>
<accession>A0AAD1Y854</accession>
<evidence type="ECO:0000313" key="4">
    <source>
        <dbReference type="Proteomes" id="UP001295684"/>
    </source>
</evidence>
<gene>
    <name evidence="3" type="ORF">ECRASSUSDP1_LOCUS26226</name>
</gene>
<proteinExistence type="predicted"/>
<protein>
    <submittedName>
        <fullName evidence="3">Uncharacterized protein</fullName>
    </submittedName>
</protein>
<evidence type="ECO:0000256" key="2">
    <source>
        <dbReference type="SAM" id="MobiDB-lite"/>
    </source>
</evidence>
<feature type="region of interest" description="Disordered" evidence="2">
    <location>
        <begin position="115"/>
        <end position="135"/>
    </location>
</feature>
<feature type="compositionally biased region" description="Basic and acidic residues" evidence="2">
    <location>
        <begin position="20"/>
        <end position="37"/>
    </location>
</feature>
<feature type="region of interest" description="Disordered" evidence="2">
    <location>
        <begin position="75"/>
        <end position="100"/>
    </location>
</feature>
<name>A0AAD1Y854_EUPCR</name>